<gene>
    <name evidence="2" type="ORF">CYLTODRAFT_426157</name>
</gene>
<dbReference type="AlphaFoldDB" id="A0A0D7AZG8"/>
<evidence type="ECO:0000313" key="2">
    <source>
        <dbReference type="EMBL" id="KIY63365.1"/>
    </source>
</evidence>
<dbReference type="EMBL" id="KN880701">
    <property type="protein sequence ID" value="KIY63365.1"/>
    <property type="molecule type" value="Genomic_DNA"/>
</dbReference>
<dbReference type="InterPro" id="IPR046528">
    <property type="entry name" value="DUF6593"/>
</dbReference>
<evidence type="ECO:0000313" key="3">
    <source>
        <dbReference type="Proteomes" id="UP000054007"/>
    </source>
</evidence>
<protein>
    <recommendedName>
        <fullName evidence="1">DUF6593 domain-containing protein</fullName>
    </recommendedName>
</protein>
<organism evidence="2 3">
    <name type="scientific">Cylindrobasidium torrendii FP15055 ss-10</name>
    <dbReference type="NCBI Taxonomy" id="1314674"/>
    <lineage>
        <taxon>Eukaryota</taxon>
        <taxon>Fungi</taxon>
        <taxon>Dikarya</taxon>
        <taxon>Basidiomycota</taxon>
        <taxon>Agaricomycotina</taxon>
        <taxon>Agaricomycetes</taxon>
        <taxon>Agaricomycetidae</taxon>
        <taxon>Agaricales</taxon>
        <taxon>Marasmiineae</taxon>
        <taxon>Physalacriaceae</taxon>
        <taxon>Cylindrobasidium</taxon>
    </lineage>
</organism>
<dbReference type="Pfam" id="PF20236">
    <property type="entry name" value="DUF6593"/>
    <property type="match status" value="1"/>
</dbReference>
<proteinExistence type="predicted"/>
<dbReference type="OrthoDB" id="3021178at2759"/>
<sequence>MFLIFDHLDSDKLVGFIDARLEAPAYEWITPGSWSQKTRIRKLQGVPQPTEIAVVEMHDFHDDVCTVHGFDRLPHSSGIFSSGREFTASNGRTYRWKHASTGWTLTDQSEHPLAHPPHQPNTVPPPEPACVATYRGTALRVFPVAYPILDEIVATAMYMEWRKQENDEAVKAAKIGFKAGS</sequence>
<reference evidence="2 3" key="1">
    <citation type="journal article" date="2015" name="Fungal Genet. Biol.">
        <title>Evolution of novel wood decay mechanisms in Agaricales revealed by the genome sequences of Fistulina hepatica and Cylindrobasidium torrendii.</title>
        <authorList>
            <person name="Floudas D."/>
            <person name="Held B.W."/>
            <person name="Riley R."/>
            <person name="Nagy L.G."/>
            <person name="Koehler G."/>
            <person name="Ransdell A.S."/>
            <person name="Younus H."/>
            <person name="Chow J."/>
            <person name="Chiniquy J."/>
            <person name="Lipzen A."/>
            <person name="Tritt A."/>
            <person name="Sun H."/>
            <person name="Haridas S."/>
            <person name="LaButti K."/>
            <person name="Ohm R.A."/>
            <person name="Kues U."/>
            <person name="Blanchette R.A."/>
            <person name="Grigoriev I.V."/>
            <person name="Minto R.E."/>
            <person name="Hibbett D.S."/>
        </authorList>
    </citation>
    <scope>NUCLEOTIDE SEQUENCE [LARGE SCALE GENOMIC DNA]</scope>
    <source>
        <strain evidence="2 3">FP15055 ss-10</strain>
    </source>
</reference>
<dbReference type="Proteomes" id="UP000054007">
    <property type="component" value="Unassembled WGS sequence"/>
</dbReference>
<feature type="domain" description="DUF6593" evidence="1">
    <location>
        <begin position="18"/>
        <end position="164"/>
    </location>
</feature>
<name>A0A0D7AZG8_9AGAR</name>
<keyword evidence="3" id="KW-1185">Reference proteome</keyword>
<accession>A0A0D7AZG8</accession>
<evidence type="ECO:0000259" key="1">
    <source>
        <dbReference type="Pfam" id="PF20236"/>
    </source>
</evidence>